<evidence type="ECO:0000313" key="5">
    <source>
        <dbReference type="Proteomes" id="UP000009079"/>
    </source>
</evidence>
<feature type="domain" description="Hydantoinase/oxoprolinase N-terminal" evidence="2">
    <location>
        <begin position="4"/>
        <end position="178"/>
    </location>
</feature>
<evidence type="ECO:0000313" key="4">
    <source>
        <dbReference type="EMBL" id="ACS89880.1"/>
    </source>
</evidence>
<dbReference type="Pfam" id="PF19278">
    <property type="entry name" value="Hydant_A_C"/>
    <property type="match status" value="1"/>
</dbReference>
<keyword evidence="4" id="KW-0378">Hydrolase</keyword>
<feature type="domain" description="Hydantoinase A/oxoprolinase" evidence="1">
    <location>
        <begin position="203"/>
        <end position="497"/>
    </location>
</feature>
<dbReference type="OrthoDB" id="8261at2157"/>
<evidence type="ECO:0000259" key="3">
    <source>
        <dbReference type="Pfam" id="PF19278"/>
    </source>
</evidence>
<evidence type="ECO:0000259" key="2">
    <source>
        <dbReference type="Pfam" id="PF05378"/>
    </source>
</evidence>
<dbReference type="InterPro" id="IPR045079">
    <property type="entry name" value="Oxoprolinase-like"/>
</dbReference>
<dbReference type="Proteomes" id="UP000009079">
    <property type="component" value="Chromosome"/>
</dbReference>
<dbReference type="InterPro" id="IPR008040">
    <property type="entry name" value="Hydant_A_N"/>
</dbReference>
<organism evidence="4 5">
    <name type="scientific">Thermococcus sibiricus (strain DSM 12597 / MM 739)</name>
    <dbReference type="NCBI Taxonomy" id="604354"/>
    <lineage>
        <taxon>Archaea</taxon>
        <taxon>Methanobacteriati</taxon>
        <taxon>Methanobacteriota</taxon>
        <taxon>Thermococci</taxon>
        <taxon>Thermococcales</taxon>
        <taxon>Thermococcaceae</taxon>
        <taxon>Thermococcus</taxon>
    </lineage>
</organism>
<accession>C6A2N5</accession>
<dbReference type="GO" id="GO:0017168">
    <property type="term" value="F:5-oxoprolinase (ATP-hydrolyzing) activity"/>
    <property type="evidence" value="ECO:0007669"/>
    <property type="project" value="TreeGrafter"/>
</dbReference>
<dbReference type="InterPro" id="IPR049517">
    <property type="entry name" value="ACX-like_C"/>
</dbReference>
<proteinExistence type="predicted"/>
<dbReference type="Pfam" id="PF05378">
    <property type="entry name" value="Hydant_A_N"/>
    <property type="match status" value="1"/>
</dbReference>
<dbReference type="HOGENOM" id="CLU_002157_1_2_2"/>
<sequence length="692" mass="76876">MGYRLGVDIGGAFTDLVGYNDETGELLWVKGETTPKNPAEGVLNTVRKSTLNMSKVDMVLHGQTLVINSIITRSGAKVGLLTTKGHRDVLILQRANRRDIYNFRYKKPEPFVPRGLTVEVRERIGGDGSIIESLHSEDVRKGLEKLLKEGVESICVSFLNSYANPIHEIEAKKIIQEELEKRGLEIPITTSHEITREWYEYERTNTAVLNAFVKPKMKTYLDTLEKEIAGMGFEGTFYSMLSNGGVASFNFLKEYPIYAVESGPVAGVIGGIAIAELIGEKNVIVLDGGSTTTKASLVENLTPKVHSEYHVGRDKFNPGYPVKVPVIEIEEVGNGGTSIAWIDAVGNLRVGPQAMGADPGPACYGKGGDQPTVTDAYVINGLINPNYLLGGEMKIYRDLAVKVVKEKIADHFNISVEEAAEGIIKIANENAANAIRIISVQKGYDPREFTLIAHGGSGPMFAPFIAQDLEINKIVIPAIPPGVFSAWGMLLTDIRHDALITHVVEVNSENLKLINELFSNADRRLFEIFEKEEGIPKEEVTIFHYADMRYKGQEHTVKVPVKTGELTEDDVPSLIERFHQYHERSYDFRLSESPVQIVNLHSVGIVKVKRPKIYESIVDKYSVEEAIKEDRKVFINGDYTTLPVFDRQKIPTGVKIEGPAILEDPTSTVLVLDFQEFVKDKYGNITISTKRR</sequence>
<dbReference type="RefSeq" id="WP_015849100.1">
    <property type="nucleotide sequence ID" value="NC_012883.1"/>
</dbReference>
<keyword evidence="5" id="KW-1185">Reference proteome</keyword>
<dbReference type="STRING" id="604354.TSIB_0819"/>
<dbReference type="eggNOG" id="arCOG01511">
    <property type="taxonomic scope" value="Archaea"/>
</dbReference>
<feature type="domain" description="Acetophenone carboxylase-like C-terminal" evidence="3">
    <location>
        <begin position="509"/>
        <end position="682"/>
    </location>
</feature>
<protein>
    <submittedName>
        <fullName evidence="4">Predicted acetone carboxylase, subunit alpha</fullName>
        <ecNumber evidence="4">3.5.2.14</ecNumber>
    </submittedName>
</protein>
<name>C6A2N5_THESM</name>
<gene>
    <name evidence="4" type="ordered locus">TSIB_0819</name>
</gene>
<dbReference type="Pfam" id="PF01968">
    <property type="entry name" value="Hydantoinase_A"/>
    <property type="match status" value="1"/>
</dbReference>
<evidence type="ECO:0000259" key="1">
    <source>
        <dbReference type="Pfam" id="PF01968"/>
    </source>
</evidence>
<dbReference type="AlphaFoldDB" id="C6A2N5"/>
<dbReference type="EC" id="3.5.2.14" evidence="4"/>
<dbReference type="PANTHER" id="PTHR11365:SF2">
    <property type="entry name" value="5-OXOPROLINASE"/>
    <property type="match status" value="1"/>
</dbReference>
<dbReference type="EMBL" id="CP001463">
    <property type="protein sequence ID" value="ACS89880.1"/>
    <property type="molecule type" value="Genomic_DNA"/>
</dbReference>
<dbReference type="GeneID" id="8095810"/>
<dbReference type="GO" id="GO:0006749">
    <property type="term" value="P:glutathione metabolic process"/>
    <property type="evidence" value="ECO:0007669"/>
    <property type="project" value="TreeGrafter"/>
</dbReference>
<dbReference type="GO" id="GO:0047423">
    <property type="term" value="F:N-methylhydantoinase (ATP-hydrolyzing) activity"/>
    <property type="evidence" value="ECO:0007669"/>
    <property type="project" value="UniProtKB-EC"/>
</dbReference>
<dbReference type="InterPro" id="IPR002821">
    <property type="entry name" value="Hydantoinase_A"/>
</dbReference>
<dbReference type="KEGG" id="tsi:TSIB_0819"/>
<dbReference type="PANTHER" id="PTHR11365">
    <property type="entry name" value="5-OXOPROLINASE RELATED"/>
    <property type="match status" value="1"/>
</dbReference>
<reference evidence="4 5" key="1">
    <citation type="journal article" date="2009" name="Appl. Environ. Microbiol.">
        <title>Metabolic versatility and indigenous origin of the archaeon Thermococcus sibiricus, isolated from a siberian oil reservoir, as revealed by genome analysis.</title>
        <authorList>
            <person name="Mardanov A.V."/>
            <person name="Ravin N.V."/>
            <person name="Svetlitchnyi V.A."/>
            <person name="Beletsky A.V."/>
            <person name="Miroshnichenko M.L."/>
            <person name="Bonch-Osmolovskaya E.A."/>
            <person name="Skryabin K.G."/>
        </authorList>
    </citation>
    <scope>NUCLEOTIDE SEQUENCE [LARGE SCALE GENOMIC DNA]</scope>
    <source>
        <strain evidence="5">DSM 12597 / MM 739</strain>
    </source>
</reference>
<dbReference type="GO" id="GO:0005829">
    <property type="term" value="C:cytosol"/>
    <property type="evidence" value="ECO:0007669"/>
    <property type="project" value="TreeGrafter"/>
</dbReference>